<comment type="caution">
    <text evidence="2">The sequence shown here is derived from an EMBL/GenBank/DDBJ whole genome shotgun (WGS) entry which is preliminary data.</text>
</comment>
<evidence type="ECO:0000313" key="2">
    <source>
        <dbReference type="EMBL" id="KAL0001377.1"/>
    </source>
</evidence>
<name>A0AAW2CTI0_9ROSI</name>
<proteinExistence type="predicted"/>
<evidence type="ECO:0000256" key="1">
    <source>
        <dbReference type="SAM" id="MobiDB-lite"/>
    </source>
</evidence>
<protein>
    <submittedName>
        <fullName evidence="2">Uncharacterized protein</fullName>
    </submittedName>
</protein>
<dbReference type="Proteomes" id="UP001459277">
    <property type="component" value="Unassembled WGS sequence"/>
</dbReference>
<keyword evidence="3" id="KW-1185">Reference proteome</keyword>
<organism evidence="2 3">
    <name type="scientific">Lithocarpus litseifolius</name>
    <dbReference type="NCBI Taxonomy" id="425828"/>
    <lineage>
        <taxon>Eukaryota</taxon>
        <taxon>Viridiplantae</taxon>
        <taxon>Streptophyta</taxon>
        <taxon>Embryophyta</taxon>
        <taxon>Tracheophyta</taxon>
        <taxon>Spermatophyta</taxon>
        <taxon>Magnoliopsida</taxon>
        <taxon>eudicotyledons</taxon>
        <taxon>Gunneridae</taxon>
        <taxon>Pentapetalae</taxon>
        <taxon>rosids</taxon>
        <taxon>fabids</taxon>
        <taxon>Fagales</taxon>
        <taxon>Fagaceae</taxon>
        <taxon>Lithocarpus</taxon>
    </lineage>
</organism>
<dbReference type="AlphaFoldDB" id="A0AAW2CTI0"/>
<sequence>MNPEPIGPIRFEVGESSVLADPRPLTHEAHESVMVASSKTGHDISVAQTEEMGRPVESTWEVDSSVSGGFHAEEPPMTPGQVDTVLTHSVPQTEAMGRPANSSMVVDCPFSEGFCSVKPPMTLGKGIDTPHQGNQLVVSADCGYTEGEAGNANLGLGSVDNPSPLGLDVSVESNSGAGLPKCDIIMSCPLPVQPLIKKDANNSTECYSSNGLDSGSGGAWKKVGSMSFRHSSLLQGESRSREPMNVDVKLNVSGGGGGPSAVISST</sequence>
<evidence type="ECO:0000313" key="3">
    <source>
        <dbReference type="Proteomes" id="UP001459277"/>
    </source>
</evidence>
<gene>
    <name evidence="2" type="ORF">SO802_015158</name>
</gene>
<dbReference type="EMBL" id="JAZDWU010000005">
    <property type="protein sequence ID" value="KAL0001377.1"/>
    <property type="molecule type" value="Genomic_DNA"/>
</dbReference>
<reference evidence="2 3" key="1">
    <citation type="submission" date="2024-01" db="EMBL/GenBank/DDBJ databases">
        <title>A telomere-to-telomere, gap-free genome of sweet tea (Lithocarpus litseifolius).</title>
        <authorList>
            <person name="Zhou J."/>
        </authorList>
    </citation>
    <scope>NUCLEOTIDE SEQUENCE [LARGE SCALE GENOMIC DNA]</scope>
    <source>
        <strain evidence="2">Zhou-2022a</strain>
        <tissue evidence="2">Leaf</tissue>
    </source>
</reference>
<accession>A0AAW2CTI0</accession>
<feature type="region of interest" description="Disordered" evidence="1">
    <location>
        <begin position="231"/>
        <end position="266"/>
    </location>
</feature>